<dbReference type="Pfam" id="PF00179">
    <property type="entry name" value="UQ_con"/>
    <property type="match status" value="1"/>
</dbReference>
<dbReference type="STRING" id="33114.A0A2G2V594"/>
<reference evidence="3" key="2">
    <citation type="journal article" date="2017" name="J. Anim. Genet.">
        <title>Multiple reference genome sequences of hot pepper reveal the massive evolution of plant disease resistance genes by retroduplication.</title>
        <authorList>
            <person name="Kim S."/>
            <person name="Park J."/>
            <person name="Yeom S.-I."/>
            <person name="Kim Y.-M."/>
            <person name="Seo E."/>
            <person name="Kim K.-T."/>
            <person name="Kim M.-S."/>
            <person name="Lee J.M."/>
            <person name="Cheong K."/>
            <person name="Shin H.-S."/>
            <person name="Kim S.-B."/>
            <person name="Han K."/>
            <person name="Lee J."/>
            <person name="Park M."/>
            <person name="Lee H.-A."/>
            <person name="Lee H.-Y."/>
            <person name="Lee Y."/>
            <person name="Oh S."/>
            <person name="Lee J.H."/>
            <person name="Choi E."/>
            <person name="Choi E."/>
            <person name="Lee S.E."/>
            <person name="Jeon J."/>
            <person name="Kim H."/>
            <person name="Choi G."/>
            <person name="Song H."/>
            <person name="Lee J."/>
            <person name="Lee S.-C."/>
            <person name="Kwon J.-K."/>
            <person name="Lee H.-Y."/>
            <person name="Koo N."/>
            <person name="Hong Y."/>
            <person name="Kim R.W."/>
            <person name="Kang W.-H."/>
            <person name="Huh J.H."/>
            <person name="Kang B.-C."/>
            <person name="Yang T.-J."/>
            <person name="Lee Y.-H."/>
            <person name="Bennetzen J.L."/>
            <person name="Choi D."/>
        </authorList>
    </citation>
    <scope>NUCLEOTIDE SEQUENCE [LARGE SCALE GENOMIC DNA]</scope>
    <source>
        <strain evidence="3">cv. PBC81</strain>
    </source>
</reference>
<dbReference type="PANTHER" id="PTHR24067">
    <property type="entry name" value="UBIQUITIN-CONJUGATING ENZYME E2"/>
    <property type="match status" value="1"/>
</dbReference>
<protein>
    <recommendedName>
        <fullName evidence="1">UBC core domain-containing protein</fullName>
    </recommendedName>
</protein>
<name>A0A2G2V594_CAPBA</name>
<evidence type="ECO:0000259" key="1">
    <source>
        <dbReference type="PROSITE" id="PS50127"/>
    </source>
</evidence>
<evidence type="ECO:0000313" key="2">
    <source>
        <dbReference type="EMBL" id="PHT28119.1"/>
    </source>
</evidence>
<dbReference type="SMART" id="SM00212">
    <property type="entry name" value="UBCc"/>
    <property type="match status" value="1"/>
</dbReference>
<feature type="domain" description="UBC core" evidence="1">
    <location>
        <begin position="4"/>
        <end position="161"/>
    </location>
</feature>
<dbReference type="InterPro" id="IPR000608">
    <property type="entry name" value="UBC"/>
</dbReference>
<dbReference type="InterPro" id="IPR016135">
    <property type="entry name" value="UBQ-conjugating_enzyme/RWD"/>
</dbReference>
<organism evidence="2 3">
    <name type="scientific">Capsicum baccatum</name>
    <name type="common">Peruvian pepper</name>
    <dbReference type="NCBI Taxonomy" id="33114"/>
    <lineage>
        <taxon>Eukaryota</taxon>
        <taxon>Viridiplantae</taxon>
        <taxon>Streptophyta</taxon>
        <taxon>Embryophyta</taxon>
        <taxon>Tracheophyta</taxon>
        <taxon>Spermatophyta</taxon>
        <taxon>Magnoliopsida</taxon>
        <taxon>eudicotyledons</taxon>
        <taxon>Gunneridae</taxon>
        <taxon>Pentapetalae</taxon>
        <taxon>asterids</taxon>
        <taxon>lamiids</taxon>
        <taxon>Solanales</taxon>
        <taxon>Solanaceae</taxon>
        <taxon>Solanoideae</taxon>
        <taxon>Capsiceae</taxon>
        <taxon>Capsicum</taxon>
    </lineage>
</organism>
<sequence length="161" mass="18891">MLVKAYSLSSHENRDVFMAEKNKTDIKAAPRREQGDRRKLNYMIWDCLIYGKPNTIWHKGQFPLTMCFNEEFPNKPSECKFPGQFFHPNVYPDGLVSMDILDEDRSWNPNITITQILVGIQNLLDNPDEKDPTNQEAYYLFSENQDEYVTRVRTQTAAYKT</sequence>
<dbReference type="Proteomes" id="UP000224567">
    <property type="component" value="Unassembled WGS sequence"/>
</dbReference>
<evidence type="ECO:0000313" key="3">
    <source>
        <dbReference type="Proteomes" id="UP000224567"/>
    </source>
</evidence>
<proteinExistence type="predicted"/>
<dbReference type="SUPFAM" id="SSF54495">
    <property type="entry name" value="UBC-like"/>
    <property type="match status" value="1"/>
</dbReference>
<dbReference type="EMBL" id="MLFT02000260">
    <property type="protein sequence ID" value="PHT28119.1"/>
    <property type="molecule type" value="Genomic_DNA"/>
</dbReference>
<dbReference type="Gene3D" id="3.10.110.10">
    <property type="entry name" value="Ubiquitin Conjugating Enzyme"/>
    <property type="match status" value="1"/>
</dbReference>
<accession>A0A2G2V594</accession>
<reference evidence="2 3" key="1">
    <citation type="journal article" date="2017" name="Genome Biol.">
        <title>New reference genome sequences of hot pepper reveal the massive evolution of plant disease-resistance genes by retroduplication.</title>
        <authorList>
            <person name="Kim S."/>
            <person name="Park J."/>
            <person name="Yeom S.I."/>
            <person name="Kim Y.M."/>
            <person name="Seo E."/>
            <person name="Kim K.T."/>
            <person name="Kim M.S."/>
            <person name="Lee J.M."/>
            <person name="Cheong K."/>
            <person name="Shin H.S."/>
            <person name="Kim S.B."/>
            <person name="Han K."/>
            <person name="Lee J."/>
            <person name="Park M."/>
            <person name="Lee H.A."/>
            <person name="Lee H.Y."/>
            <person name="Lee Y."/>
            <person name="Oh S."/>
            <person name="Lee J.H."/>
            <person name="Choi E."/>
            <person name="Choi E."/>
            <person name="Lee S.E."/>
            <person name="Jeon J."/>
            <person name="Kim H."/>
            <person name="Choi G."/>
            <person name="Song H."/>
            <person name="Lee J."/>
            <person name="Lee S.C."/>
            <person name="Kwon J.K."/>
            <person name="Lee H.Y."/>
            <person name="Koo N."/>
            <person name="Hong Y."/>
            <person name="Kim R.W."/>
            <person name="Kang W.H."/>
            <person name="Huh J.H."/>
            <person name="Kang B.C."/>
            <person name="Yang T.J."/>
            <person name="Lee Y.H."/>
            <person name="Bennetzen J.L."/>
            <person name="Choi D."/>
        </authorList>
    </citation>
    <scope>NUCLEOTIDE SEQUENCE [LARGE SCALE GENOMIC DNA]</scope>
    <source>
        <strain evidence="3">cv. PBC81</strain>
    </source>
</reference>
<gene>
    <name evidence="2" type="ORF">CQW23_32280</name>
</gene>
<comment type="caution">
    <text evidence="2">The sequence shown here is derived from an EMBL/GenBank/DDBJ whole genome shotgun (WGS) entry which is preliminary data.</text>
</comment>
<dbReference type="AlphaFoldDB" id="A0A2G2V594"/>
<dbReference type="PROSITE" id="PS50127">
    <property type="entry name" value="UBC_2"/>
    <property type="match status" value="1"/>
</dbReference>
<dbReference type="OrthoDB" id="6600758at2759"/>
<keyword evidence="3" id="KW-1185">Reference proteome</keyword>
<dbReference type="InterPro" id="IPR050113">
    <property type="entry name" value="Ub_conjugating_enzyme"/>
</dbReference>